<dbReference type="NCBIfam" id="TIGR00229">
    <property type="entry name" value="sensory_box"/>
    <property type="match status" value="2"/>
</dbReference>
<dbReference type="PROSITE" id="PS50110">
    <property type="entry name" value="RESPONSE_REGULATORY"/>
    <property type="match status" value="1"/>
</dbReference>
<sequence>MPLRHLFAPSGPADAWPAGGGECGRLIRTRDWSDTALGPVRNWPAALRVTVSNLLGSPVPQVLVWGGDHVVLYNDGYVAIAGAAHPTTLGSAIVTADPAIWHWSHDVLSRGMQGEVVAFRDQPLRVEDGQQTVFLDLYYTPVRHEDGTVGGVLCTLIDNTARVGAEREAGRREAELRELTDALPVLITYFDRDLICRFANSYFHEFLGLRPDQVIGRRWGEIAGDDAAAARLPLVRRALAGERVSAEAVITHRDGGQRRVEVQYVPRVEADGTVAGFQSLTFEVEKRVRREEALNASNDRFRAAMDAVHGVLWTNDAEGRMTGEQPGWAALTGQGPAEYSGYGWTRAIHPADVEPTVAAWRKSVETSAPFMFEHRVRRFDGQWRVFLIRAVPTRSRDGTLDGWVGVHTDITEQRAAEEALREQATALTRQIAQRRHAEEQLRQLNETLEARIAAEIAERRQAEAALIQAQKMEMIGQLTGGVAHDFNNLLQIVSGNLQLVDRDVADQPRVARRVANAMAGVERGAKLAAQLLAFGRRQALEPRIVNLARLLDGMDELLRRAVGEGVVIDRAVAPDLWNIFIDPARIENALLNLAINARDAMEGMGRLTIEIGNVALPAQGDVAAGDYVRLAVGDTGTGMPPAIAERVFEPFFSTKREGKGSGLGLSMVYGFVRQSGGHVELRTAEGEGTTVALFLPRAHGAADAELPVDHAAAVGGTETVLVVEDDTEVRVTVVEMFRDLGYTVLTAPDAVQALAVLDAAGPVDLLFTDVIMPGPLDSAAMARAAQERRPGLAVLFTSGYAEDGIVHGGRLDAGLALLPKPYSREALARRVRQVLGARANGEATR</sequence>
<evidence type="ECO:0000256" key="1">
    <source>
        <dbReference type="ARBA" id="ARBA00000085"/>
    </source>
</evidence>
<proteinExistence type="predicted"/>
<reference evidence="10 11" key="1">
    <citation type="submission" date="2023-07" db="EMBL/GenBank/DDBJ databases">
        <authorList>
            <person name="Kim M.K."/>
        </authorList>
    </citation>
    <scope>NUCLEOTIDE SEQUENCE [LARGE SCALE GENOMIC DNA]</scope>
    <source>
        <strain evidence="10 11">KR1UV-12</strain>
    </source>
</reference>
<dbReference type="Gene3D" id="3.40.50.2300">
    <property type="match status" value="1"/>
</dbReference>
<dbReference type="SUPFAM" id="SSF55874">
    <property type="entry name" value="ATPase domain of HSP90 chaperone/DNA topoisomerase II/histidine kinase"/>
    <property type="match status" value="1"/>
</dbReference>
<dbReference type="SMART" id="SM00388">
    <property type="entry name" value="HisKA"/>
    <property type="match status" value="1"/>
</dbReference>
<dbReference type="InterPro" id="IPR035965">
    <property type="entry name" value="PAS-like_dom_sf"/>
</dbReference>
<dbReference type="InterPro" id="IPR000014">
    <property type="entry name" value="PAS"/>
</dbReference>
<evidence type="ECO:0000313" key="10">
    <source>
        <dbReference type="EMBL" id="MDP1028514.1"/>
    </source>
</evidence>
<dbReference type="Pfam" id="PF08447">
    <property type="entry name" value="PAS_3"/>
    <property type="match status" value="1"/>
</dbReference>
<dbReference type="Pfam" id="PF08448">
    <property type="entry name" value="PAS_4"/>
    <property type="match status" value="1"/>
</dbReference>
<dbReference type="InterPro" id="IPR003594">
    <property type="entry name" value="HATPase_dom"/>
</dbReference>
<evidence type="ECO:0000259" key="9">
    <source>
        <dbReference type="PROSITE" id="PS50113"/>
    </source>
</evidence>
<dbReference type="InterPro" id="IPR036097">
    <property type="entry name" value="HisK_dim/P_sf"/>
</dbReference>
<feature type="domain" description="PAS" evidence="8">
    <location>
        <begin position="172"/>
        <end position="242"/>
    </location>
</feature>
<feature type="domain" description="Histidine kinase" evidence="6">
    <location>
        <begin position="481"/>
        <end position="699"/>
    </location>
</feature>
<dbReference type="PROSITE" id="PS50109">
    <property type="entry name" value="HIS_KIN"/>
    <property type="match status" value="1"/>
</dbReference>
<dbReference type="SMART" id="SM00086">
    <property type="entry name" value="PAC"/>
    <property type="match status" value="3"/>
</dbReference>
<feature type="coiled-coil region" evidence="5">
    <location>
        <begin position="410"/>
        <end position="465"/>
    </location>
</feature>
<dbReference type="SMART" id="SM00448">
    <property type="entry name" value="REC"/>
    <property type="match status" value="1"/>
</dbReference>
<name>A0ABT9ENI0_9SPHN</name>
<evidence type="ECO:0000256" key="4">
    <source>
        <dbReference type="PROSITE-ProRule" id="PRU00169"/>
    </source>
</evidence>
<keyword evidence="5" id="KW-0175">Coiled coil</keyword>
<comment type="caution">
    <text evidence="10">The sequence shown here is derived from an EMBL/GenBank/DDBJ whole genome shotgun (WGS) entry which is preliminary data.</text>
</comment>
<dbReference type="SMART" id="SM00091">
    <property type="entry name" value="PAS"/>
    <property type="match status" value="2"/>
</dbReference>
<dbReference type="InterPro" id="IPR013656">
    <property type="entry name" value="PAS_4"/>
</dbReference>
<dbReference type="Pfam" id="PF02518">
    <property type="entry name" value="HATPase_c"/>
    <property type="match status" value="1"/>
</dbReference>
<dbReference type="EMBL" id="JAUUDS010000010">
    <property type="protein sequence ID" value="MDP1028514.1"/>
    <property type="molecule type" value="Genomic_DNA"/>
</dbReference>
<accession>A0ABT9ENI0</accession>
<dbReference type="PROSITE" id="PS50113">
    <property type="entry name" value="PAC"/>
    <property type="match status" value="2"/>
</dbReference>
<dbReference type="SUPFAM" id="SSF52172">
    <property type="entry name" value="CheY-like"/>
    <property type="match status" value="1"/>
</dbReference>
<evidence type="ECO:0000256" key="3">
    <source>
        <dbReference type="ARBA" id="ARBA00022553"/>
    </source>
</evidence>
<evidence type="ECO:0000259" key="8">
    <source>
        <dbReference type="PROSITE" id="PS50112"/>
    </source>
</evidence>
<feature type="domain" description="PAC" evidence="9">
    <location>
        <begin position="370"/>
        <end position="422"/>
    </location>
</feature>
<protein>
    <recommendedName>
        <fullName evidence="2">histidine kinase</fullName>
        <ecNumber evidence="2">2.7.13.3</ecNumber>
    </recommendedName>
</protein>
<feature type="modified residue" description="4-aspartylphosphate" evidence="4">
    <location>
        <position position="769"/>
    </location>
</feature>
<dbReference type="InterPro" id="IPR001610">
    <property type="entry name" value="PAC"/>
</dbReference>
<dbReference type="InterPro" id="IPR003661">
    <property type="entry name" value="HisK_dim/P_dom"/>
</dbReference>
<organism evidence="10 11">
    <name type="scientific">Sphingomonas aurea</name>
    <dbReference type="NCBI Taxonomy" id="3063994"/>
    <lineage>
        <taxon>Bacteria</taxon>
        <taxon>Pseudomonadati</taxon>
        <taxon>Pseudomonadota</taxon>
        <taxon>Alphaproteobacteria</taxon>
        <taxon>Sphingomonadales</taxon>
        <taxon>Sphingomonadaceae</taxon>
        <taxon>Sphingomonas</taxon>
    </lineage>
</organism>
<dbReference type="InterPro" id="IPR011006">
    <property type="entry name" value="CheY-like_superfamily"/>
</dbReference>
<dbReference type="CDD" id="cd00130">
    <property type="entry name" value="PAS"/>
    <property type="match status" value="2"/>
</dbReference>
<evidence type="ECO:0000259" key="7">
    <source>
        <dbReference type="PROSITE" id="PS50110"/>
    </source>
</evidence>
<dbReference type="InterPro" id="IPR000700">
    <property type="entry name" value="PAS-assoc_C"/>
</dbReference>
<evidence type="ECO:0000256" key="2">
    <source>
        <dbReference type="ARBA" id="ARBA00012438"/>
    </source>
</evidence>
<dbReference type="InterPro" id="IPR013655">
    <property type="entry name" value="PAS_fold_3"/>
</dbReference>
<dbReference type="SUPFAM" id="SSF55785">
    <property type="entry name" value="PYP-like sensor domain (PAS domain)"/>
    <property type="match status" value="2"/>
</dbReference>
<dbReference type="InterPro" id="IPR001789">
    <property type="entry name" value="Sig_transdc_resp-reg_receiver"/>
</dbReference>
<dbReference type="InterPro" id="IPR004358">
    <property type="entry name" value="Sig_transdc_His_kin-like_C"/>
</dbReference>
<comment type="catalytic activity">
    <reaction evidence="1">
        <text>ATP + protein L-histidine = ADP + protein N-phospho-L-histidine.</text>
        <dbReference type="EC" id="2.7.13.3"/>
    </reaction>
</comment>
<dbReference type="PROSITE" id="PS50112">
    <property type="entry name" value="PAS"/>
    <property type="match status" value="2"/>
</dbReference>
<dbReference type="RefSeq" id="WP_305174242.1">
    <property type="nucleotide sequence ID" value="NZ_JAUUDS010000010.1"/>
</dbReference>
<dbReference type="InterPro" id="IPR005467">
    <property type="entry name" value="His_kinase_dom"/>
</dbReference>
<dbReference type="Gene3D" id="1.10.287.130">
    <property type="match status" value="1"/>
</dbReference>
<dbReference type="PANTHER" id="PTHR43065">
    <property type="entry name" value="SENSOR HISTIDINE KINASE"/>
    <property type="match status" value="1"/>
</dbReference>
<feature type="domain" description="PAS" evidence="8">
    <location>
        <begin position="297"/>
        <end position="367"/>
    </location>
</feature>
<dbReference type="SUPFAM" id="SSF47384">
    <property type="entry name" value="Homodimeric domain of signal transducing histidine kinase"/>
    <property type="match status" value="1"/>
</dbReference>
<dbReference type="InterPro" id="IPR036890">
    <property type="entry name" value="HATPase_C_sf"/>
</dbReference>
<keyword evidence="11" id="KW-1185">Reference proteome</keyword>
<dbReference type="Pfam" id="PF00072">
    <property type="entry name" value="Response_reg"/>
    <property type="match status" value="1"/>
</dbReference>
<dbReference type="Proteomes" id="UP001230685">
    <property type="component" value="Unassembled WGS sequence"/>
</dbReference>
<feature type="domain" description="PAC" evidence="9">
    <location>
        <begin position="244"/>
        <end position="296"/>
    </location>
</feature>
<dbReference type="Gene3D" id="3.30.565.10">
    <property type="entry name" value="Histidine kinase-like ATPase, C-terminal domain"/>
    <property type="match status" value="1"/>
</dbReference>
<dbReference type="EC" id="2.7.13.3" evidence="2"/>
<feature type="domain" description="Response regulatory" evidence="7">
    <location>
        <begin position="719"/>
        <end position="835"/>
    </location>
</feature>
<gene>
    <name evidence="10" type="ORF">Q5H91_14925</name>
</gene>
<dbReference type="PANTHER" id="PTHR43065:SF42">
    <property type="entry name" value="TWO-COMPONENT SENSOR PPRA"/>
    <property type="match status" value="1"/>
</dbReference>
<evidence type="ECO:0000313" key="11">
    <source>
        <dbReference type="Proteomes" id="UP001230685"/>
    </source>
</evidence>
<dbReference type="SMART" id="SM00387">
    <property type="entry name" value="HATPase_c"/>
    <property type="match status" value="1"/>
</dbReference>
<evidence type="ECO:0000256" key="5">
    <source>
        <dbReference type="SAM" id="Coils"/>
    </source>
</evidence>
<evidence type="ECO:0000259" key="6">
    <source>
        <dbReference type="PROSITE" id="PS50109"/>
    </source>
</evidence>
<dbReference type="Gene3D" id="3.30.450.20">
    <property type="entry name" value="PAS domain"/>
    <property type="match status" value="3"/>
</dbReference>
<dbReference type="PRINTS" id="PR00344">
    <property type="entry name" value="BCTRLSENSOR"/>
</dbReference>
<keyword evidence="3 4" id="KW-0597">Phosphoprotein</keyword>